<gene>
    <name evidence="7" type="primary">livF</name>
    <name evidence="7" type="ORF">GCM10017581_001720</name>
</gene>
<evidence type="ECO:0000256" key="4">
    <source>
        <dbReference type="ARBA" id="ARBA00022840"/>
    </source>
</evidence>
<dbReference type="SUPFAM" id="SSF52540">
    <property type="entry name" value="P-loop containing nucleoside triphosphate hydrolases"/>
    <property type="match status" value="1"/>
</dbReference>
<comment type="caution">
    <text evidence="7">The sequence shown here is derived from an EMBL/GenBank/DDBJ whole genome shotgun (WGS) entry which is preliminary data.</text>
</comment>
<dbReference type="Gene3D" id="3.40.50.300">
    <property type="entry name" value="P-loop containing nucleotide triphosphate hydrolases"/>
    <property type="match status" value="1"/>
</dbReference>
<proteinExistence type="inferred from homology"/>
<keyword evidence="4 7" id="KW-0067">ATP-binding</keyword>
<dbReference type="AlphaFoldDB" id="A0A9W6KCM4"/>
<dbReference type="InterPro" id="IPR017871">
    <property type="entry name" value="ABC_transporter-like_CS"/>
</dbReference>
<evidence type="ECO:0000256" key="1">
    <source>
        <dbReference type="ARBA" id="ARBA00005417"/>
    </source>
</evidence>
<dbReference type="EMBL" id="BSFP01000001">
    <property type="protein sequence ID" value="GLK98431.1"/>
    <property type="molecule type" value="Genomic_DNA"/>
</dbReference>
<reference evidence="7" key="2">
    <citation type="submission" date="2023-01" db="EMBL/GenBank/DDBJ databases">
        <authorList>
            <person name="Sun Q."/>
            <person name="Evtushenko L."/>
        </authorList>
    </citation>
    <scope>NUCLEOTIDE SEQUENCE</scope>
    <source>
        <strain evidence="7">VKM Ac-1321</strain>
    </source>
</reference>
<evidence type="ECO:0000256" key="5">
    <source>
        <dbReference type="ARBA" id="ARBA00022970"/>
    </source>
</evidence>
<keyword evidence="5" id="KW-0029">Amino-acid transport</keyword>
<dbReference type="Proteomes" id="UP001143480">
    <property type="component" value="Unassembled WGS sequence"/>
</dbReference>
<dbReference type="InterPro" id="IPR003593">
    <property type="entry name" value="AAA+_ATPase"/>
</dbReference>
<dbReference type="PROSITE" id="PS00211">
    <property type="entry name" value="ABC_TRANSPORTER_1"/>
    <property type="match status" value="1"/>
</dbReference>
<dbReference type="PROSITE" id="PS50893">
    <property type="entry name" value="ABC_TRANSPORTER_2"/>
    <property type="match status" value="1"/>
</dbReference>
<dbReference type="GO" id="GO:0015658">
    <property type="term" value="F:branched-chain amino acid transmembrane transporter activity"/>
    <property type="evidence" value="ECO:0007669"/>
    <property type="project" value="TreeGrafter"/>
</dbReference>
<dbReference type="PANTHER" id="PTHR43820">
    <property type="entry name" value="HIGH-AFFINITY BRANCHED-CHAIN AMINO ACID TRANSPORT ATP-BINDING PROTEIN LIVF"/>
    <property type="match status" value="1"/>
</dbReference>
<reference evidence="7" key="1">
    <citation type="journal article" date="2014" name="Int. J. Syst. Evol. Microbiol.">
        <title>Complete genome sequence of Corynebacterium casei LMG S-19264T (=DSM 44701T), isolated from a smear-ripened cheese.</title>
        <authorList>
            <consortium name="US DOE Joint Genome Institute (JGI-PGF)"/>
            <person name="Walter F."/>
            <person name="Albersmeier A."/>
            <person name="Kalinowski J."/>
            <person name="Ruckert C."/>
        </authorList>
    </citation>
    <scope>NUCLEOTIDE SEQUENCE</scope>
    <source>
        <strain evidence="7">VKM Ac-1321</strain>
    </source>
</reference>
<protein>
    <submittedName>
        <fullName evidence="7">ABC transporter ATP-binding protein</fullName>
    </submittedName>
</protein>
<name>A0A9W6KCM4_9ACTN</name>
<evidence type="ECO:0000259" key="6">
    <source>
        <dbReference type="PROSITE" id="PS50893"/>
    </source>
</evidence>
<keyword evidence="8" id="KW-1185">Reference proteome</keyword>
<dbReference type="InterPro" id="IPR027417">
    <property type="entry name" value="P-loop_NTPase"/>
</dbReference>
<keyword evidence="3" id="KW-0547">Nucleotide-binding</keyword>
<evidence type="ECO:0000256" key="2">
    <source>
        <dbReference type="ARBA" id="ARBA00022448"/>
    </source>
</evidence>
<accession>A0A9W6KCM4</accession>
<organism evidence="7 8">
    <name type="scientific">Dactylosporangium matsuzakiense</name>
    <dbReference type="NCBI Taxonomy" id="53360"/>
    <lineage>
        <taxon>Bacteria</taxon>
        <taxon>Bacillati</taxon>
        <taxon>Actinomycetota</taxon>
        <taxon>Actinomycetes</taxon>
        <taxon>Micromonosporales</taxon>
        <taxon>Micromonosporaceae</taxon>
        <taxon>Dactylosporangium</taxon>
    </lineage>
</organism>
<dbReference type="GO" id="GO:0016887">
    <property type="term" value="F:ATP hydrolysis activity"/>
    <property type="evidence" value="ECO:0007669"/>
    <property type="project" value="InterPro"/>
</dbReference>
<feature type="domain" description="ABC transporter" evidence="6">
    <location>
        <begin position="14"/>
        <end position="236"/>
    </location>
</feature>
<dbReference type="PANTHER" id="PTHR43820:SF4">
    <property type="entry name" value="HIGH-AFFINITY BRANCHED-CHAIN AMINO ACID TRANSPORT ATP-BINDING PROTEIN LIVF"/>
    <property type="match status" value="1"/>
</dbReference>
<dbReference type="SMART" id="SM00382">
    <property type="entry name" value="AAA"/>
    <property type="match status" value="1"/>
</dbReference>
<evidence type="ECO:0000313" key="8">
    <source>
        <dbReference type="Proteomes" id="UP001143480"/>
    </source>
</evidence>
<sequence length="241" mass="25165">MTAAAVASDDAPVLELRGLSAGYDDLAVVRDIDLQVMRGEIVALLGANGTGKSTTILTAAGELPPIGGEVRWRGAVTTAPLHVRARLGMSFVPEERSVLMGMSVRDNLLLGPGRIERALELFPELRALLATRAGLLSGGEQQMLSLARALAAEPVALLLDELSLGLAPLVVDRLFAALRQAADRDGVAVLLVEQQARRALAVADRWYLLRRGAVAASGNAADGIAAVESLYLGDATEAGAQ</sequence>
<dbReference type="Pfam" id="PF00005">
    <property type="entry name" value="ABC_tran"/>
    <property type="match status" value="1"/>
</dbReference>
<comment type="similarity">
    <text evidence="1">Belongs to the ABC transporter superfamily.</text>
</comment>
<dbReference type="GO" id="GO:0005524">
    <property type="term" value="F:ATP binding"/>
    <property type="evidence" value="ECO:0007669"/>
    <property type="project" value="UniProtKB-KW"/>
</dbReference>
<dbReference type="InterPro" id="IPR003439">
    <property type="entry name" value="ABC_transporter-like_ATP-bd"/>
</dbReference>
<evidence type="ECO:0000256" key="3">
    <source>
        <dbReference type="ARBA" id="ARBA00022741"/>
    </source>
</evidence>
<dbReference type="GO" id="GO:0015807">
    <property type="term" value="P:L-amino acid transport"/>
    <property type="evidence" value="ECO:0007669"/>
    <property type="project" value="TreeGrafter"/>
</dbReference>
<evidence type="ECO:0000313" key="7">
    <source>
        <dbReference type="EMBL" id="GLK98431.1"/>
    </source>
</evidence>
<dbReference type="InterPro" id="IPR052156">
    <property type="entry name" value="BCAA_Transport_ATP-bd_LivF"/>
</dbReference>
<keyword evidence="2" id="KW-0813">Transport</keyword>